<accession>A0AAJ2BB62</accession>
<dbReference type="Proteomes" id="UP001224781">
    <property type="component" value="Unassembled WGS sequence"/>
</dbReference>
<gene>
    <name evidence="3" type="ORF">QE369_003337</name>
    <name evidence="2" type="ORF">QE408_004003</name>
</gene>
<dbReference type="EMBL" id="JAUTBL010000002">
    <property type="protein sequence ID" value="MDQ1186860.1"/>
    <property type="molecule type" value="Genomic_DNA"/>
</dbReference>
<evidence type="ECO:0000313" key="5">
    <source>
        <dbReference type="Proteomes" id="UP001255601"/>
    </source>
</evidence>
<evidence type="ECO:0000313" key="4">
    <source>
        <dbReference type="Proteomes" id="UP001224781"/>
    </source>
</evidence>
<comment type="caution">
    <text evidence="3">The sequence shown here is derived from an EMBL/GenBank/DDBJ whole genome shotgun (WGS) entry which is preliminary data.</text>
</comment>
<protein>
    <submittedName>
        <fullName evidence="3">Transposase InsO family protein</fullName>
    </submittedName>
</protein>
<dbReference type="Proteomes" id="UP001255601">
    <property type="component" value="Unassembled WGS sequence"/>
</dbReference>
<dbReference type="Pfam" id="PF13333">
    <property type="entry name" value="rve_2"/>
    <property type="match status" value="1"/>
</dbReference>
<dbReference type="InterPro" id="IPR001584">
    <property type="entry name" value="Integrase_cat-core"/>
</dbReference>
<reference evidence="3" key="1">
    <citation type="submission" date="2023-08" db="EMBL/GenBank/DDBJ databases">
        <title>Functional and genomic diversity of the sorghum phyllosphere microbiome.</title>
        <authorList>
            <person name="Shade A."/>
        </authorList>
    </citation>
    <scope>NUCLEOTIDE SEQUENCE</scope>
    <source>
        <strain evidence="3">SORGH_AS_0974</strain>
        <strain evidence="2 4">SORGH_AS_1126</strain>
    </source>
</reference>
<evidence type="ECO:0000313" key="2">
    <source>
        <dbReference type="EMBL" id="MDQ1186860.1"/>
    </source>
</evidence>
<keyword evidence="4" id="KW-1185">Reference proteome</keyword>
<dbReference type="GO" id="GO:0015074">
    <property type="term" value="P:DNA integration"/>
    <property type="evidence" value="ECO:0007669"/>
    <property type="project" value="InterPro"/>
</dbReference>
<dbReference type="EMBL" id="JAVIZC010000003">
    <property type="protein sequence ID" value="MDR6103140.1"/>
    <property type="molecule type" value="Genomic_DNA"/>
</dbReference>
<evidence type="ECO:0000313" key="3">
    <source>
        <dbReference type="EMBL" id="MDR6103140.1"/>
    </source>
</evidence>
<evidence type="ECO:0000259" key="1">
    <source>
        <dbReference type="Pfam" id="PF13333"/>
    </source>
</evidence>
<name>A0AAJ2BB62_9HYPH</name>
<feature type="domain" description="Integrase catalytic" evidence="1">
    <location>
        <begin position="8"/>
        <end position="44"/>
    </location>
</feature>
<dbReference type="AlphaFoldDB" id="A0AAJ2BB62"/>
<proteinExistence type="predicted"/>
<organism evidence="3 5">
    <name type="scientific">Agrobacterium larrymoorei</name>
    <dbReference type="NCBI Taxonomy" id="160699"/>
    <lineage>
        <taxon>Bacteria</taxon>
        <taxon>Pseudomonadati</taxon>
        <taxon>Pseudomonadota</taxon>
        <taxon>Alphaproteobacteria</taxon>
        <taxon>Hyphomicrobiales</taxon>
        <taxon>Rhizobiaceae</taxon>
        <taxon>Rhizobium/Agrobacterium group</taxon>
        <taxon>Agrobacterium</taxon>
    </lineage>
</organism>
<sequence>MPKPPIDRFKSIDRLRDGVEGYIHYGNNDHIRLKLKGLSPVQYRPSL</sequence>